<dbReference type="PROSITE" id="PS51154">
    <property type="entry name" value="MACRO"/>
    <property type="match status" value="1"/>
</dbReference>
<dbReference type="InterPro" id="IPR050892">
    <property type="entry name" value="ADP-ribose_metab_enzymes"/>
</dbReference>
<dbReference type="GO" id="GO:0140291">
    <property type="term" value="P:peptidyl-glutamate ADP-deribosylation"/>
    <property type="evidence" value="ECO:0007669"/>
    <property type="project" value="TreeGrafter"/>
</dbReference>
<evidence type="ECO:0000259" key="2">
    <source>
        <dbReference type="PROSITE" id="PS51154"/>
    </source>
</evidence>
<comment type="caution">
    <text evidence="3">The sequence shown here is derived from an EMBL/GenBank/DDBJ whole genome shotgun (WGS) entry which is preliminary data.</text>
</comment>
<dbReference type="InterPro" id="IPR043472">
    <property type="entry name" value="Macro_dom-like"/>
</dbReference>
<organism evidence="3 4">
    <name type="scientific">Candidatus Frankia alpina</name>
    <dbReference type="NCBI Taxonomy" id="2699483"/>
    <lineage>
        <taxon>Bacteria</taxon>
        <taxon>Bacillati</taxon>
        <taxon>Actinomycetota</taxon>
        <taxon>Actinomycetes</taxon>
        <taxon>Frankiales</taxon>
        <taxon>Frankiaceae</taxon>
        <taxon>Frankia</taxon>
    </lineage>
</organism>
<keyword evidence="4" id="KW-1185">Reference proteome</keyword>
<evidence type="ECO:0000313" key="4">
    <source>
        <dbReference type="Proteomes" id="UP000305282"/>
    </source>
</evidence>
<feature type="domain" description="Macro" evidence="2">
    <location>
        <begin position="1"/>
        <end position="167"/>
    </location>
</feature>
<dbReference type="PANTHER" id="PTHR12521">
    <property type="entry name" value="PROTEIN C6ORF130"/>
    <property type="match status" value="1"/>
</dbReference>
<dbReference type="RefSeq" id="WP_136448719.1">
    <property type="nucleotide sequence ID" value="NZ_CADCWT010000150.1"/>
</dbReference>
<dbReference type="Gene3D" id="3.40.220.10">
    <property type="entry name" value="Leucine Aminopeptidase, subunit E, domain 1"/>
    <property type="match status" value="1"/>
</dbReference>
<dbReference type="EMBL" id="SSXH01000402">
    <property type="protein sequence ID" value="THJ71345.1"/>
    <property type="molecule type" value="Genomic_DNA"/>
</dbReference>
<dbReference type="SUPFAM" id="SSF52949">
    <property type="entry name" value="Macro domain-like"/>
    <property type="match status" value="1"/>
</dbReference>
<evidence type="ECO:0000313" key="3">
    <source>
        <dbReference type="EMBL" id="THJ71345.1"/>
    </source>
</evidence>
<proteinExistence type="predicted"/>
<dbReference type="AlphaFoldDB" id="A0A4S5EH27"/>
<gene>
    <name evidence="3" type="ORF">E7Y31_15345</name>
</gene>
<protein>
    <recommendedName>
        <fullName evidence="2">Macro domain-containing protein</fullName>
    </recommendedName>
</protein>
<accession>A0A4S5EH27</accession>
<dbReference type="Proteomes" id="UP000305282">
    <property type="component" value="Unassembled WGS sequence"/>
</dbReference>
<dbReference type="InterPro" id="IPR002589">
    <property type="entry name" value="Macro_dom"/>
</dbReference>
<dbReference type="SMART" id="SM00506">
    <property type="entry name" value="A1pp"/>
    <property type="match status" value="1"/>
</dbReference>
<reference evidence="3 4" key="1">
    <citation type="submission" date="2019-04" db="EMBL/GenBank/DDBJ databases">
        <title>Draft genome sequences for three unisolated Alnus-infective Frankia Sp+ strains, AgTrS, AiOr and AvVan, the first sequenced Frankia strains able to sporulate in-planta.</title>
        <authorList>
            <person name="Bethencourt L."/>
            <person name="Vautrin F."/>
            <person name="Taib N."/>
            <person name="Dubost A."/>
            <person name="Castro-Garcia L."/>
            <person name="Imbaud O."/>
            <person name="Abrouk D."/>
            <person name="Fournier P."/>
            <person name="Briolay J."/>
            <person name="Nguyen A."/>
            <person name="Normand P."/>
            <person name="Fernandez M.P."/>
            <person name="Brochier-Armanet C."/>
            <person name="Herrera-Belaroussi A."/>
        </authorList>
    </citation>
    <scope>NUCLEOTIDE SEQUENCE [LARGE SCALE GENOMIC DNA]</scope>
    <source>
        <strain evidence="3 4">AvVan</strain>
    </source>
</reference>
<dbReference type="Pfam" id="PF01661">
    <property type="entry name" value="Macro"/>
    <property type="match status" value="1"/>
</dbReference>
<dbReference type="CDD" id="cd02901">
    <property type="entry name" value="Macro_Poa1p-like"/>
    <property type="match status" value="1"/>
</dbReference>
<dbReference type="OrthoDB" id="9780211at2"/>
<sequence length="167" mass="18193">MITEAAGNLLQADVDALVNTVNTAGVMGKGIALQFRRAYPEMFVAYQDAAKAGQLELGRMHVWPTGSFTGPRYVINFPTKGHWRSRSRLTDVERGLGDLVRVVGELNVRSLAVPPLGCGHGGLDWQQVEPRIRAAFGDLDQDVHVLLYPPEGPPLAVASHAQPSDRR</sequence>
<comment type="catalytic activity">
    <reaction evidence="1">
        <text>an N-(ADP-alpha-D-ribosyl)-thymidine in DNA + H2O = a thymidine in DNA + ADP-D-ribose</text>
        <dbReference type="Rhea" id="RHEA:71655"/>
        <dbReference type="Rhea" id="RHEA-COMP:13556"/>
        <dbReference type="Rhea" id="RHEA-COMP:18051"/>
        <dbReference type="ChEBI" id="CHEBI:15377"/>
        <dbReference type="ChEBI" id="CHEBI:57967"/>
        <dbReference type="ChEBI" id="CHEBI:137386"/>
        <dbReference type="ChEBI" id="CHEBI:191199"/>
    </reaction>
    <physiologicalReaction direction="left-to-right" evidence="1">
        <dbReference type="Rhea" id="RHEA:71656"/>
    </physiologicalReaction>
</comment>
<dbReference type="PANTHER" id="PTHR12521:SF0">
    <property type="entry name" value="ADP-RIBOSE GLYCOHYDROLASE OARD1"/>
    <property type="match status" value="1"/>
</dbReference>
<name>A0A4S5EH27_9ACTN</name>
<evidence type="ECO:0000256" key="1">
    <source>
        <dbReference type="ARBA" id="ARBA00035885"/>
    </source>
</evidence>